<keyword evidence="11" id="KW-1185">Reference proteome</keyword>
<proteinExistence type="predicted"/>
<evidence type="ECO:0000256" key="4">
    <source>
        <dbReference type="ARBA" id="ARBA00022833"/>
    </source>
</evidence>
<dbReference type="InterPro" id="IPR032308">
    <property type="entry name" value="TDBD"/>
</dbReference>
<keyword evidence="3 6" id="KW-0863">Zinc-finger</keyword>
<dbReference type="OrthoDB" id="1903104at2759"/>
<dbReference type="Proteomes" id="UP001153555">
    <property type="component" value="Unassembled WGS sequence"/>
</dbReference>
<keyword evidence="5" id="KW-0539">Nucleus</keyword>
<dbReference type="GO" id="GO:0006357">
    <property type="term" value="P:regulation of transcription by RNA polymerase II"/>
    <property type="evidence" value="ECO:0007669"/>
    <property type="project" value="TreeGrafter"/>
</dbReference>
<evidence type="ECO:0000256" key="7">
    <source>
        <dbReference type="SAM" id="MobiDB-lite"/>
    </source>
</evidence>
<dbReference type="InterPro" id="IPR013083">
    <property type="entry name" value="Znf_RING/FYVE/PHD"/>
</dbReference>
<dbReference type="Pfam" id="PF23209">
    <property type="entry name" value="IDM1_C"/>
    <property type="match status" value="1"/>
</dbReference>
<dbReference type="GO" id="GO:0016747">
    <property type="term" value="F:acyltransferase activity, transferring groups other than amino-acyl groups"/>
    <property type="evidence" value="ECO:0007669"/>
    <property type="project" value="InterPro"/>
</dbReference>
<dbReference type="InterPro" id="IPR000182">
    <property type="entry name" value="GNAT_dom"/>
</dbReference>
<feature type="domain" description="N-acetyltransferase" evidence="9">
    <location>
        <begin position="502"/>
        <end position="651"/>
    </location>
</feature>
<keyword evidence="4" id="KW-0862">Zinc</keyword>
<feature type="region of interest" description="Disordered" evidence="7">
    <location>
        <begin position="1"/>
        <end position="22"/>
    </location>
</feature>
<dbReference type="InterPro" id="IPR011011">
    <property type="entry name" value="Znf_FYVE_PHD"/>
</dbReference>
<dbReference type="Pfam" id="PF16135">
    <property type="entry name" value="TDBD"/>
    <property type="match status" value="1"/>
</dbReference>
<accession>A0A9N7RR74</accession>
<dbReference type="Gene3D" id="3.30.40.10">
    <property type="entry name" value="Zinc/RING finger domain, C3HC4 (zinc finger)"/>
    <property type="match status" value="1"/>
</dbReference>
<evidence type="ECO:0000256" key="3">
    <source>
        <dbReference type="ARBA" id="ARBA00022771"/>
    </source>
</evidence>
<dbReference type="GO" id="GO:0005634">
    <property type="term" value="C:nucleus"/>
    <property type="evidence" value="ECO:0007669"/>
    <property type="project" value="UniProtKB-SubCell"/>
</dbReference>
<dbReference type="InterPro" id="IPR019787">
    <property type="entry name" value="Znf_PHD-finger"/>
</dbReference>
<evidence type="ECO:0000259" key="8">
    <source>
        <dbReference type="PROSITE" id="PS50016"/>
    </source>
</evidence>
<dbReference type="InterPro" id="IPR056511">
    <property type="entry name" value="IDM1_C"/>
</dbReference>
<comment type="subcellular location">
    <subcellularLocation>
        <location evidence="1">Nucleus</location>
    </subcellularLocation>
</comment>
<dbReference type="SUPFAM" id="SSF55729">
    <property type="entry name" value="Acyl-CoA N-acyltransferases (Nat)"/>
    <property type="match status" value="1"/>
</dbReference>
<evidence type="ECO:0000256" key="1">
    <source>
        <dbReference type="ARBA" id="ARBA00004123"/>
    </source>
</evidence>
<dbReference type="PANTHER" id="PTHR46309">
    <property type="entry name" value="PHD FINGER PROTEIN 12"/>
    <property type="match status" value="1"/>
</dbReference>
<name>A0A9N7RR74_STRHE</name>
<dbReference type="GO" id="GO:0003714">
    <property type="term" value="F:transcription corepressor activity"/>
    <property type="evidence" value="ECO:0007669"/>
    <property type="project" value="InterPro"/>
</dbReference>
<sequence length="684" mass="75632">MARGVPKQKTGRRQRLEWQPAGPHLIPGGAEYCPGAVREYLDALGSGSKKSSNEILMNVRKHLLYSGWKIDFVLAGELIKLRYSSPAGKYFYSLPQVCASLVDSRSSKTPISSPFSEGSGSKSPDFFKPGDEVTIDPDYCPEAVTDYCSNSREKGWKPGAMKAKQHLSALGWSFYYTLKGGGTKRELRYSSPNGRVFSSLLTACKWCVGANAVTLDDVIGKMGERELPSMLDEPLESDDVICKMGERELPSMPNEPLESGVVKKRGRKRKSCVTSKRVQDLVPSSSCNQNPRTVLSWLIDSGVVLPRARVEYRAKNGLAMAVGQISHVGIECSCCGKIFTLTKFEAHAGSTNHRPSANIFLEDGRSLMECQQELSGSGLRSGRVRTNSVETSGEVRNDDFCSICHDGGELVLCDRCPSSFHTECIGLQDVPDGDWFCPSCCCRICGLSTFEGEFGQEIGCSVLTCSQCEHRFRVGTDDMTWTLLKYVKSSDPHDPCAVYDEEGLLEVYGKLNVALGVMHECFEPLKAAGTGRDLIKDVIFSKWSGTSRSNFQGFYTIVLEKNDELISAATVRIYGKRVAEVPLVATRFRYRRLGMCRILMDELEKKLVELGVERLVLPAVPSIISTWTNSFGFSEMNEPERLNFLACTFLEFQGTVDRRASHDFLTFETNLTPSGGMSLEIPGF</sequence>
<dbReference type="InterPro" id="IPR016181">
    <property type="entry name" value="Acyl_CoA_acyltransferase"/>
</dbReference>
<dbReference type="SMART" id="SM00249">
    <property type="entry name" value="PHD"/>
    <property type="match status" value="1"/>
</dbReference>
<dbReference type="InterPro" id="IPR054292">
    <property type="entry name" value="DUF7028"/>
</dbReference>
<dbReference type="AlphaFoldDB" id="A0A9N7RR74"/>
<dbReference type="EMBL" id="CACSLK010030875">
    <property type="protein sequence ID" value="CAA0838251.1"/>
    <property type="molecule type" value="Genomic_DNA"/>
</dbReference>
<evidence type="ECO:0000313" key="11">
    <source>
        <dbReference type="Proteomes" id="UP001153555"/>
    </source>
</evidence>
<dbReference type="CDD" id="cd04301">
    <property type="entry name" value="NAT_SF"/>
    <property type="match status" value="1"/>
</dbReference>
<evidence type="ECO:0000256" key="5">
    <source>
        <dbReference type="ARBA" id="ARBA00023242"/>
    </source>
</evidence>
<reference evidence="10" key="1">
    <citation type="submission" date="2019-12" db="EMBL/GenBank/DDBJ databases">
        <authorList>
            <person name="Scholes J."/>
        </authorList>
    </citation>
    <scope>NUCLEOTIDE SEQUENCE</scope>
</reference>
<keyword evidence="2" id="KW-0479">Metal-binding</keyword>
<dbReference type="PANTHER" id="PTHR46309:SF12">
    <property type="entry name" value="GB|AAC80581.1"/>
    <property type="match status" value="1"/>
</dbReference>
<comment type="caution">
    <text evidence="10">The sequence shown here is derived from an EMBL/GenBank/DDBJ whole genome shotgun (WGS) entry which is preliminary data.</text>
</comment>
<dbReference type="InterPro" id="IPR042163">
    <property type="entry name" value="PHF12"/>
</dbReference>
<dbReference type="PROSITE" id="PS51186">
    <property type="entry name" value="GNAT"/>
    <property type="match status" value="1"/>
</dbReference>
<evidence type="ECO:0000259" key="9">
    <source>
        <dbReference type="PROSITE" id="PS51186"/>
    </source>
</evidence>
<evidence type="ECO:0000313" key="10">
    <source>
        <dbReference type="EMBL" id="CAA0838251.1"/>
    </source>
</evidence>
<dbReference type="PROSITE" id="PS50016">
    <property type="entry name" value="ZF_PHD_2"/>
    <property type="match status" value="1"/>
</dbReference>
<feature type="domain" description="PHD-type" evidence="8">
    <location>
        <begin position="398"/>
        <end position="443"/>
    </location>
</feature>
<gene>
    <name evidence="10" type="ORF">SHERM_04859</name>
</gene>
<dbReference type="GO" id="GO:0008270">
    <property type="term" value="F:zinc ion binding"/>
    <property type="evidence" value="ECO:0007669"/>
    <property type="project" value="UniProtKB-KW"/>
</dbReference>
<dbReference type="SUPFAM" id="SSF57903">
    <property type="entry name" value="FYVE/PHD zinc finger"/>
    <property type="match status" value="1"/>
</dbReference>
<dbReference type="InterPro" id="IPR001965">
    <property type="entry name" value="Znf_PHD"/>
</dbReference>
<dbReference type="Gene3D" id="3.40.630.30">
    <property type="match status" value="1"/>
</dbReference>
<protein>
    <submittedName>
        <fullName evidence="10">PHD finger transcription factor- putative</fullName>
    </submittedName>
</protein>
<organism evidence="10 11">
    <name type="scientific">Striga hermonthica</name>
    <name type="common">Purple witchweed</name>
    <name type="synonym">Buchnera hermonthica</name>
    <dbReference type="NCBI Taxonomy" id="68872"/>
    <lineage>
        <taxon>Eukaryota</taxon>
        <taxon>Viridiplantae</taxon>
        <taxon>Streptophyta</taxon>
        <taxon>Embryophyta</taxon>
        <taxon>Tracheophyta</taxon>
        <taxon>Spermatophyta</taxon>
        <taxon>Magnoliopsida</taxon>
        <taxon>eudicotyledons</taxon>
        <taxon>Gunneridae</taxon>
        <taxon>Pentapetalae</taxon>
        <taxon>asterids</taxon>
        <taxon>lamiids</taxon>
        <taxon>Lamiales</taxon>
        <taxon>Orobanchaceae</taxon>
        <taxon>Buchnereae</taxon>
        <taxon>Striga</taxon>
    </lineage>
</organism>
<dbReference type="CDD" id="cd15532">
    <property type="entry name" value="PHD2_CHD_II"/>
    <property type="match status" value="1"/>
</dbReference>
<dbReference type="Pfam" id="PF00628">
    <property type="entry name" value="PHD"/>
    <property type="match status" value="1"/>
</dbReference>
<evidence type="ECO:0000256" key="2">
    <source>
        <dbReference type="ARBA" id="ARBA00022723"/>
    </source>
</evidence>
<dbReference type="Pfam" id="PF22970">
    <property type="entry name" value="DUF7028"/>
    <property type="match status" value="2"/>
</dbReference>
<evidence type="ECO:0000256" key="6">
    <source>
        <dbReference type="PROSITE-ProRule" id="PRU00146"/>
    </source>
</evidence>